<name>A0ABV9TVK1_9ACTN</name>
<keyword evidence="1" id="KW-0596">Phosphopantetheine</keyword>
<dbReference type="RefSeq" id="WP_378253383.1">
    <property type="nucleotide sequence ID" value="NZ_JBHSIT010000002.1"/>
</dbReference>
<dbReference type="EMBL" id="JBHSIT010000002">
    <property type="protein sequence ID" value="MFC4907541.1"/>
    <property type="molecule type" value="Genomic_DNA"/>
</dbReference>
<dbReference type="PROSITE" id="PS50075">
    <property type="entry name" value="CARRIER"/>
    <property type="match status" value="1"/>
</dbReference>
<proteinExistence type="predicted"/>
<dbReference type="Gene3D" id="1.10.1200.10">
    <property type="entry name" value="ACP-like"/>
    <property type="match status" value="1"/>
</dbReference>
<feature type="domain" description="Carrier" evidence="3">
    <location>
        <begin position="21"/>
        <end position="96"/>
    </location>
</feature>
<dbReference type="SMART" id="SM00823">
    <property type="entry name" value="PKS_PP"/>
    <property type="match status" value="1"/>
</dbReference>
<dbReference type="InterPro" id="IPR020806">
    <property type="entry name" value="PKS_PP-bd"/>
</dbReference>
<protein>
    <submittedName>
        <fullName evidence="4">Acyl carrier protein</fullName>
    </submittedName>
</protein>
<organism evidence="4 5">
    <name type="scientific">Actinomadura gamaensis</name>
    <dbReference type="NCBI Taxonomy" id="1763541"/>
    <lineage>
        <taxon>Bacteria</taxon>
        <taxon>Bacillati</taxon>
        <taxon>Actinomycetota</taxon>
        <taxon>Actinomycetes</taxon>
        <taxon>Streptosporangiales</taxon>
        <taxon>Thermomonosporaceae</taxon>
        <taxon>Actinomadura</taxon>
    </lineage>
</organism>
<keyword evidence="5" id="KW-1185">Reference proteome</keyword>
<dbReference type="InterPro" id="IPR009081">
    <property type="entry name" value="PP-bd_ACP"/>
</dbReference>
<sequence>MNTGMDVAELQRSLVSGDEAERARLLRETIRTHVAALLSLPSVEDDGNFLDLGLNSLSALELTKNLMTITGLEIPLVTIVDHPTPAQLASHLAAEYTRSGEGVPN</sequence>
<dbReference type="InterPro" id="IPR006162">
    <property type="entry name" value="Ppantetheine_attach_site"/>
</dbReference>
<evidence type="ECO:0000256" key="2">
    <source>
        <dbReference type="ARBA" id="ARBA00022553"/>
    </source>
</evidence>
<accession>A0ABV9TVK1</accession>
<evidence type="ECO:0000313" key="4">
    <source>
        <dbReference type="EMBL" id="MFC4907541.1"/>
    </source>
</evidence>
<evidence type="ECO:0000256" key="1">
    <source>
        <dbReference type="ARBA" id="ARBA00022450"/>
    </source>
</evidence>
<evidence type="ECO:0000313" key="5">
    <source>
        <dbReference type="Proteomes" id="UP001595872"/>
    </source>
</evidence>
<dbReference type="SUPFAM" id="SSF47336">
    <property type="entry name" value="ACP-like"/>
    <property type="match status" value="1"/>
</dbReference>
<comment type="caution">
    <text evidence="4">The sequence shown here is derived from an EMBL/GenBank/DDBJ whole genome shotgun (WGS) entry which is preliminary data.</text>
</comment>
<dbReference type="InterPro" id="IPR036736">
    <property type="entry name" value="ACP-like_sf"/>
</dbReference>
<reference evidence="5" key="1">
    <citation type="journal article" date="2019" name="Int. J. Syst. Evol. Microbiol.">
        <title>The Global Catalogue of Microorganisms (GCM) 10K type strain sequencing project: providing services to taxonomists for standard genome sequencing and annotation.</title>
        <authorList>
            <consortium name="The Broad Institute Genomics Platform"/>
            <consortium name="The Broad Institute Genome Sequencing Center for Infectious Disease"/>
            <person name="Wu L."/>
            <person name="Ma J."/>
        </authorList>
    </citation>
    <scope>NUCLEOTIDE SEQUENCE [LARGE SCALE GENOMIC DNA]</scope>
    <source>
        <strain evidence="5">KLKA75</strain>
    </source>
</reference>
<gene>
    <name evidence="4" type="ORF">ACFPCY_09435</name>
</gene>
<evidence type="ECO:0000259" key="3">
    <source>
        <dbReference type="PROSITE" id="PS50075"/>
    </source>
</evidence>
<dbReference type="PROSITE" id="PS00012">
    <property type="entry name" value="PHOSPHOPANTETHEINE"/>
    <property type="match status" value="1"/>
</dbReference>
<dbReference type="Pfam" id="PF00550">
    <property type="entry name" value="PP-binding"/>
    <property type="match status" value="1"/>
</dbReference>
<dbReference type="Proteomes" id="UP001595872">
    <property type="component" value="Unassembled WGS sequence"/>
</dbReference>
<keyword evidence="2" id="KW-0597">Phosphoprotein</keyword>